<comment type="caution">
    <text evidence="1">The sequence shown here is derived from an EMBL/GenBank/DDBJ whole genome shotgun (WGS) entry which is preliminary data.</text>
</comment>
<organism evidence="1 2">
    <name type="scientific">Allacma fusca</name>
    <dbReference type="NCBI Taxonomy" id="39272"/>
    <lineage>
        <taxon>Eukaryota</taxon>
        <taxon>Metazoa</taxon>
        <taxon>Ecdysozoa</taxon>
        <taxon>Arthropoda</taxon>
        <taxon>Hexapoda</taxon>
        <taxon>Collembola</taxon>
        <taxon>Symphypleona</taxon>
        <taxon>Sminthuridae</taxon>
        <taxon>Allacma</taxon>
    </lineage>
</organism>
<protein>
    <submittedName>
        <fullName evidence="1">Uncharacterized protein</fullName>
    </submittedName>
</protein>
<feature type="non-terminal residue" evidence="1">
    <location>
        <position position="1"/>
    </location>
</feature>
<name>A0A8J2J3S9_9HEXA</name>
<proteinExistence type="predicted"/>
<evidence type="ECO:0000313" key="2">
    <source>
        <dbReference type="Proteomes" id="UP000708208"/>
    </source>
</evidence>
<reference evidence="1" key="1">
    <citation type="submission" date="2021-06" db="EMBL/GenBank/DDBJ databases">
        <authorList>
            <person name="Hodson N. C."/>
            <person name="Mongue J. A."/>
            <person name="Jaron S. K."/>
        </authorList>
    </citation>
    <scope>NUCLEOTIDE SEQUENCE</scope>
</reference>
<accession>A0A8J2J3S9</accession>
<dbReference type="Proteomes" id="UP000708208">
    <property type="component" value="Unassembled WGS sequence"/>
</dbReference>
<keyword evidence="2" id="KW-1185">Reference proteome</keyword>
<sequence length="45" mass="4928">SIEIGVTTVNPESFTPETFPQSATELRVMKHGSCPAEQFCKMGKL</sequence>
<dbReference type="EMBL" id="CAJVCH010013583">
    <property type="protein sequence ID" value="CAG7675756.1"/>
    <property type="molecule type" value="Genomic_DNA"/>
</dbReference>
<evidence type="ECO:0000313" key="1">
    <source>
        <dbReference type="EMBL" id="CAG7675756.1"/>
    </source>
</evidence>
<dbReference type="AlphaFoldDB" id="A0A8J2J3S9"/>
<gene>
    <name evidence="1" type="ORF">AFUS01_LOCUS2383</name>
</gene>